<evidence type="ECO:0008006" key="3">
    <source>
        <dbReference type="Google" id="ProtNLM"/>
    </source>
</evidence>
<protein>
    <recommendedName>
        <fullName evidence="3">Coproporphyrinogen III oxidase</fullName>
    </recommendedName>
</protein>
<proteinExistence type="predicted"/>
<gene>
    <name evidence="1" type="ORF">A0G03_06410</name>
</gene>
<dbReference type="Pfam" id="PF11198">
    <property type="entry name" value="DUF2857"/>
    <property type="match status" value="1"/>
</dbReference>
<reference evidence="1 2" key="1">
    <citation type="submission" date="2016-04" db="EMBL/GenBank/DDBJ databases">
        <title>New species of Pectobacterium.</title>
        <authorList>
            <person name="Waleron M."/>
            <person name="Misztak A.E."/>
            <person name="Waleron K."/>
        </authorList>
    </citation>
    <scope>NUCLEOTIDE SEQUENCE [LARGE SCALE GENOMIC DNA]</scope>
    <source>
        <strain evidence="1 2">IFB5232</strain>
    </source>
</reference>
<dbReference type="RefSeq" id="WP_048258546.1">
    <property type="nucleotide sequence ID" value="NZ_AODU01000004.1"/>
</dbReference>
<organism evidence="1 2">
    <name type="scientific">Pectobacterium peruviense</name>
    <dbReference type="NCBI Taxonomy" id="2066479"/>
    <lineage>
        <taxon>Bacteria</taxon>
        <taxon>Pseudomonadati</taxon>
        <taxon>Pseudomonadota</taxon>
        <taxon>Gammaproteobacteria</taxon>
        <taxon>Enterobacterales</taxon>
        <taxon>Pectobacteriaceae</taxon>
        <taxon>Pectobacterium</taxon>
    </lineage>
</organism>
<dbReference type="Proteomes" id="UP000234468">
    <property type="component" value="Unassembled WGS sequence"/>
</dbReference>
<name>A0ABX4SBG7_9GAMM</name>
<dbReference type="EMBL" id="LXFV01000005">
    <property type="protein sequence ID" value="PKX87078.1"/>
    <property type="molecule type" value="Genomic_DNA"/>
</dbReference>
<accession>A0ABX4SBG7</accession>
<evidence type="ECO:0000313" key="1">
    <source>
        <dbReference type="EMBL" id="PKX87078.1"/>
    </source>
</evidence>
<keyword evidence="2" id="KW-1185">Reference proteome</keyword>
<dbReference type="InterPro" id="IPR021364">
    <property type="entry name" value="DUF2857"/>
</dbReference>
<sequence length="206" mass="23418">MSENLLQIANASQSANNLLTQLVMDLKSGYIRRCESLGLKQEEMQLLQSLTIEDLHYISNSSVSVLQFNIHHENFYRLVQHARREQMRTQRIDRALSLGGSIELMQHMFGLSSLEVANRRRIAGIDVRPGRGVVLSEEESTTLWQRWQLATVDNVDSGEGLDVMMLAAEQMDVSLTAVWHAVRSWSQTHRINISAESVKKTISRRG</sequence>
<evidence type="ECO:0000313" key="2">
    <source>
        <dbReference type="Proteomes" id="UP000234468"/>
    </source>
</evidence>
<comment type="caution">
    <text evidence="1">The sequence shown here is derived from an EMBL/GenBank/DDBJ whole genome shotgun (WGS) entry which is preliminary data.</text>
</comment>